<accession>A0A9W9IE25</accession>
<sequence length="140" mass="15333">MKPFIPISLPELVPFEEYQREATLEGDADATILDRASKAITEARKAWEATLGHGAFAEDPSAPSQRPTIAIEEDWQRDVKDTMRACIGASIAIETVKKSLAGASGDNQPLNVQVSIPETGSKSQWHDWWVVPQITPKAHA</sequence>
<gene>
    <name evidence="1" type="ORF">N7492_004525</name>
</gene>
<name>A0A9W9IE25_9EURO</name>
<proteinExistence type="predicted"/>
<reference evidence="1" key="1">
    <citation type="submission" date="2022-11" db="EMBL/GenBank/DDBJ databases">
        <authorList>
            <person name="Petersen C."/>
        </authorList>
    </citation>
    <scope>NUCLEOTIDE SEQUENCE</scope>
    <source>
        <strain evidence="1">IBT 21917</strain>
    </source>
</reference>
<evidence type="ECO:0000313" key="1">
    <source>
        <dbReference type="EMBL" id="KAJ5171932.1"/>
    </source>
</evidence>
<dbReference type="AlphaFoldDB" id="A0A9W9IE25"/>
<protein>
    <submittedName>
        <fullName evidence="1">NatC N(Alpha)-terminal acetyltransferase Mak10 subunit</fullName>
    </submittedName>
</protein>
<organism evidence="1 2">
    <name type="scientific">Penicillium capsulatum</name>
    <dbReference type="NCBI Taxonomy" id="69766"/>
    <lineage>
        <taxon>Eukaryota</taxon>
        <taxon>Fungi</taxon>
        <taxon>Dikarya</taxon>
        <taxon>Ascomycota</taxon>
        <taxon>Pezizomycotina</taxon>
        <taxon>Eurotiomycetes</taxon>
        <taxon>Eurotiomycetidae</taxon>
        <taxon>Eurotiales</taxon>
        <taxon>Aspergillaceae</taxon>
        <taxon>Penicillium</taxon>
    </lineage>
</organism>
<dbReference type="Proteomes" id="UP001146351">
    <property type="component" value="Unassembled WGS sequence"/>
</dbReference>
<keyword evidence="2" id="KW-1185">Reference proteome</keyword>
<dbReference type="EMBL" id="JAPQKO010000003">
    <property type="protein sequence ID" value="KAJ5171932.1"/>
    <property type="molecule type" value="Genomic_DNA"/>
</dbReference>
<comment type="caution">
    <text evidence="1">The sequence shown here is derived from an EMBL/GenBank/DDBJ whole genome shotgun (WGS) entry which is preliminary data.</text>
</comment>
<dbReference type="OrthoDB" id="269405at2759"/>
<evidence type="ECO:0000313" key="2">
    <source>
        <dbReference type="Proteomes" id="UP001146351"/>
    </source>
</evidence>
<reference evidence="1" key="2">
    <citation type="journal article" date="2023" name="IMA Fungus">
        <title>Comparative genomic study of the Penicillium genus elucidates a diverse pangenome and 15 lateral gene transfer events.</title>
        <authorList>
            <person name="Petersen C."/>
            <person name="Sorensen T."/>
            <person name="Nielsen M.R."/>
            <person name="Sondergaard T.E."/>
            <person name="Sorensen J.L."/>
            <person name="Fitzpatrick D.A."/>
            <person name="Frisvad J.C."/>
            <person name="Nielsen K.L."/>
        </authorList>
    </citation>
    <scope>NUCLEOTIDE SEQUENCE</scope>
    <source>
        <strain evidence="1">IBT 21917</strain>
    </source>
</reference>